<protein>
    <submittedName>
        <fullName evidence="2">DUF1902 domain-containing protein</fullName>
    </submittedName>
</protein>
<dbReference type="Proteomes" id="UP000319148">
    <property type="component" value="Unassembled WGS sequence"/>
</dbReference>
<dbReference type="EMBL" id="VFIY01000014">
    <property type="protein sequence ID" value="TPD59456.1"/>
    <property type="molecule type" value="Genomic_DNA"/>
</dbReference>
<dbReference type="RefSeq" id="WP_139941119.1">
    <property type="nucleotide sequence ID" value="NZ_JBHSYP010000006.1"/>
</dbReference>
<dbReference type="Gene3D" id="3.30.2390.10">
    <property type="entry name" value="TTHA1013-like"/>
    <property type="match status" value="1"/>
</dbReference>
<evidence type="ECO:0000313" key="2">
    <source>
        <dbReference type="EMBL" id="TPD59456.1"/>
    </source>
</evidence>
<feature type="domain" description="DUF1902" evidence="1">
    <location>
        <begin position="7"/>
        <end position="74"/>
    </location>
</feature>
<dbReference type="InterPro" id="IPR035069">
    <property type="entry name" value="TTHA1013/TTHA0281-like"/>
</dbReference>
<dbReference type="OrthoDB" id="7205622at2"/>
<reference evidence="3" key="1">
    <citation type="submission" date="2019-06" db="EMBL/GenBank/DDBJ databases">
        <title>The complete genome of Emcibacter congregatus ZYLT.</title>
        <authorList>
            <person name="Zhao Z."/>
        </authorList>
    </citation>
    <scope>NUCLEOTIDE SEQUENCE [LARGE SCALE GENOMIC DNA]</scope>
    <source>
        <strain evidence="3">MCCC 1A06723</strain>
    </source>
</reference>
<keyword evidence="3" id="KW-1185">Reference proteome</keyword>
<name>A0A501PHZ0_9PROT</name>
<sequence length="84" mass="9413">MDVMKKYIVKAIWDEEAKVWSVDETDVPGLAACAPTPSDLVEILMDLIPQLVELNDGCIEHSKDHQSVPFELFAQYDGNFEAVC</sequence>
<gene>
    <name evidence="2" type="ORF">FIV46_11740</name>
</gene>
<evidence type="ECO:0000313" key="3">
    <source>
        <dbReference type="Proteomes" id="UP000319148"/>
    </source>
</evidence>
<dbReference type="InterPro" id="IPR015066">
    <property type="entry name" value="DUF1902"/>
</dbReference>
<proteinExistence type="predicted"/>
<organism evidence="2 3">
    <name type="scientific">Emcibacter nanhaiensis</name>
    <dbReference type="NCBI Taxonomy" id="1505037"/>
    <lineage>
        <taxon>Bacteria</taxon>
        <taxon>Pseudomonadati</taxon>
        <taxon>Pseudomonadota</taxon>
        <taxon>Alphaproteobacteria</taxon>
        <taxon>Emcibacterales</taxon>
        <taxon>Emcibacteraceae</taxon>
        <taxon>Emcibacter</taxon>
    </lineage>
</organism>
<dbReference type="AlphaFoldDB" id="A0A501PHZ0"/>
<accession>A0A501PHZ0</accession>
<evidence type="ECO:0000259" key="1">
    <source>
        <dbReference type="Pfam" id="PF08972"/>
    </source>
</evidence>
<dbReference type="SUPFAM" id="SSF143100">
    <property type="entry name" value="TTHA1013/TTHA0281-like"/>
    <property type="match status" value="1"/>
</dbReference>
<comment type="caution">
    <text evidence="2">The sequence shown here is derived from an EMBL/GenBank/DDBJ whole genome shotgun (WGS) entry which is preliminary data.</text>
</comment>
<dbReference type="Pfam" id="PF08972">
    <property type="entry name" value="DUF1902"/>
    <property type="match status" value="1"/>
</dbReference>